<sequence length="111" mass="12633">MAAVLTEEQLNPNRDGSDAAIAVFTAHKHIPQSSTHQTTLQGVVYQLDVALEDPLTQKAGIVFIYDMSNSKYSNFDYDLSQKILTLLKVRWNKFLLRYTGFSIKTQFVDDF</sequence>
<dbReference type="InterPro" id="IPR001251">
    <property type="entry name" value="CRAL-TRIO_dom"/>
</dbReference>
<organism evidence="2 3">
    <name type="scientific">Brassicogethes aeneus</name>
    <name type="common">Rape pollen beetle</name>
    <name type="synonym">Meligethes aeneus</name>
    <dbReference type="NCBI Taxonomy" id="1431903"/>
    <lineage>
        <taxon>Eukaryota</taxon>
        <taxon>Metazoa</taxon>
        <taxon>Ecdysozoa</taxon>
        <taxon>Arthropoda</taxon>
        <taxon>Hexapoda</taxon>
        <taxon>Insecta</taxon>
        <taxon>Pterygota</taxon>
        <taxon>Neoptera</taxon>
        <taxon>Endopterygota</taxon>
        <taxon>Coleoptera</taxon>
        <taxon>Polyphaga</taxon>
        <taxon>Cucujiformia</taxon>
        <taxon>Nitidulidae</taxon>
        <taxon>Meligethinae</taxon>
        <taxon>Brassicogethes</taxon>
    </lineage>
</organism>
<gene>
    <name evidence="2" type="ORF">MELIAE_LOCUS5443</name>
</gene>
<dbReference type="Gene3D" id="3.40.525.10">
    <property type="entry name" value="CRAL-TRIO lipid binding domain"/>
    <property type="match status" value="1"/>
</dbReference>
<accession>A0A9P0FGC5</accession>
<keyword evidence="3" id="KW-1185">Reference proteome</keyword>
<evidence type="ECO:0000259" key="1">
    <source>
        <dbReference type="Pfam" id="PF00650"/>
    </source>
</evidence>
<dbReference type="OrthoDB" id="10051650at2759"/>
<proteinExistence type="predicted"/>
<evidence type="ECO:0000313" key="2">
    <source>
        <dbReference type="EMBL" id="CAH0553455.1"/>
    </source>
</evidence>
<dbReference type="SUPFAM" id="SSF52087">
    <property type="entry name" value="CRAL/TRIO domain"/>
    <property type="match status" value="1"/>
</dbReference>
<dbReference type="AlphaFoldDB" id="A0A9P0FGC5"/>
<reference evidence="2" key="1">
    <citation type="submission" date="2021-12" db="EMBL/GenBank/DDBJ databases">
        <authorList>
            <person name="King R."/>
        </authorList>
    </citation>
    <scope>NUCLEOTIDE SEQUENCE</scope>
</reference>
<evidence type="ECO:0000313" key="3">
    <source>
        <dbReference type="Proteomes" id="UP001154078"/>
    </source>
</evidence>
<protein>
    <recommendedName>
        <fullName evidence="1">CRAL-TRIO domain-containing protein</fullName>
    </recommendedName>
</protein>
<dbReference type="InterPro" id="IPR036865">
    <property type="entry name" value="CRAL-TRIO_dom_sf"/>
</dbReference>
<dbReference type="Pfam" id="PF00650">
    <property type="entry name" value="CRAL_TRIO"/>
    <property type="match status" value="1"/>
</dbReference>
<feature type="domain" description="CRAL-TRIO" evidence="1">
    <location>
        <begin position="13"/>
        <end position="88"/>
    </location>
</feature>
<name>A0A9P0FGC5_BRAAE</name>
<dbReference type="Proteomes" id="UP001154078">
    <property type="component" value="Chromosome 3"/>
</dbReference>
<dbReference type="EMBL" id="OV121134">
    <property type="protein sequence ID" value="CAH0553455.1"/>
    <property type="molecule type" value="Genomic_DNA"/>
</dbReference>